<evidence type="ECO:0000313" key="2">
    <source>
        <dbReference type="Proteomes" id="UP000260812"/>
    </source>
</evidence>
<proteinExistence type="predicted"/>
<gene>
    <name evidence="1" type="ORF">DXC51_14605</name>
</gene>
<keyword evidence="2" id="KW-1185">Reference proteome</keyword>
<evidence type="ECO:0000313" key="1">
    <source>
        <dbReference type="EMBL" id="RGE59202.1"/>
    </source>
</evidence>
<protein>
    <submittedName>
        <fullName evidence="1">Uncharacterized protein</fullName>
    </submittedName>
</protein>
<organism evidence="1 2">
    <name type="scientific">Eisenbergiella massiliensis</name>
    <dbReference type="NCBI Taxonomy" id="1720294"/>
    <lineage>
        <taxon>Bacteria</taxon>
        <taxon>Bacillati</taxon>
        <taxon>Bacillota</taxon>
        <taxon>Clostridia</taxon>
        <taxon>Lachnospirales</taxon>
        <taxon>Lachnospiraceae</taxon>
        <taxon>Eisenbergiella</taxon>
    </lineage>
</organism>
<dbReference type="Proteomes" id="UP000260812">
    <property type="component" value="Unassembled WGS sequence"/>
</dbReference>
<dbReference type="RefSeq" id="WP_117544814.1">
    <property type="nucleotide sequence ID" value="NZ_JBKUNB010000002.1"/>
</dbReference>
<dbReference type="AlphaFoldDB" id="A0A3E3I334"/>
<accession>A0A3E3I334</accession>
<sequence>MLFDIIPENFFHPLTVPGKLVYWECICRLFAVTNRQLSFGVERDVLVDELQFYFDSAMAAQMPEEELEPGDGMILATVRIRQAA</sequence>
<dbReference type="GeneID" id="97988062"/>
<comment type="caution">
    <text evidence="1">The sequence shown here is derived from an EMBL/GenBank/DDBJ whole genome shotgun (WGS) entry which is preliminary data.</text>
</comment>
<reference evidence="1" key="1">
    <citation type="submission" date="2018-08" db="EMBL/GenBank/DDBJ databases">
        <title>A genome reference for cultivated species of the human gut microbiota.</title>
        <authorList>
            <person name="Zou Y."/>
            <person name="Xue W."/>
            <person name="Luo G."/>
        </authorList>
    </citation>
    <scope>NUCLEOTIDE SEQUENCE [LARGE SCALE GENOMIC DNA]</scope>
    <source>
        <strain evidence="1">TF05-5AC</strain>
    </source>
</reference>
<name>A0A3E3I334_9FIRM</name>
<dbReference type="EMBL" id="QVLV01000009">
    <property type="protein sequence ID" value="RGE59202.1"/>
    <property type="molecule type" value="Genomic_DNA"/>
</dbReference>